<dbReference type="AlphaFoldDB" id="A0A932HXQ3"/>
<accession>A0A932HXQ3</accession>
<comment type="caution">
    <text evidence="3">The sequence shown here is derived from an EMBL/GenBank/DDBJ whole genome shotgun (WGS) entry which is preliminary data.</text>
</comment>
<dbReference type="CDD" id="cd03808">
    <property type="entry name" value="GT4_CapM-like"/>
    <property type="match status" value="1"/>
</dbReference>
<sequence length="384" mass="41265">MRVLHIITRLDRGGSADNTLLCCIGQRRSGHEVVLAAGSGMTGESPLLPRAEAEGVALVRIPPLVRAIHPARDAGALWACYRLIRGGRFDLVHTHTSKAGILGRAAARLAGGCRVVHTPHGHVFYGYFGPWKTRLFVWAERLMARWTDAIVTLTDREAEEHLALGVGRPGQFVTIFSGIPLPPAPPADRAARRRALGLPEDGPLVGSVGRLDPVKGHGLLIRAFARLRDPKARLALAGDGEKRGEYEALARELGISERVHFMGWREDVDDLLGALDLFVFPSLNEGMGRAAVEAMAAGLAVVASRTGGLPEVVRDGETGLLVPPGDAEALASAMERLLARPEERRAMGEAGRRLARDYGAERMCERLEALYARLLAPSAAGAAR</sequence>
<evidence type="ECO:0000259" key="2">
    <source>
        <dbReference type="Pfam" id="PF13579"/>
    </source>
</evidence>
<evidence type="ECO:0000313" key="3">
    <source>
        <dbReference type="EMBL" id="MBI3127192.1"/>
    </source>
</evidence>
<name>A0A932HXQ3_UNCTE</name>
<protein>
    <submittedName>
        <fullName evidence="3">Glycosyltransferase family 4 protein</fullName>
    </submittedName>
</protein>
<proteinExistence type="predicted"/>
<feature type="domain" description="Glycosyltransferase subfamily 4-like N-terminal" evidence="2">
    <location>
        <begin position="22"/>
        <end position="168"/>
    </location>
</feature>
<organism evidence="3 4">
    <name type="scientific">Tectimicrobiota bacterium</name>
    <dbReference type="NCBI Taxonomy" id="2528274"/>
    <lineage>
        <taxon>Bacteria</taxon>
        <taxon>Pseudomonadati</taxon>
        <taxon>Nitrospinota/Tectimicrobiota group</taxon>
        <taxon>Candidatus Tectimicrobiota</taxon>
    </lineage>
</organism>
<evidence type="ECO:0000259" key="1">
    <source>
        <dbReference type="Pfam" id="PF00534"/>
    </source>
</evidence>
<reference evidence="3" key="1">
    <citation type="submission" date="2020-07" db="EMBL/GenBank/DDBJ databases">
        <title>Huge and variable diversity of episymbiotic CPR bacteria and DPANN archaea in groundwater ecosystems.</title>
        <authorList>
            <person name="He C.Y."/>
            <person name="Keren R."/>
            <person name="Whittaker M."/>
            <person name="Farag I.F."/>
            <person name="Doudna J."/>
            <person name="Cate J.H.D."/>
            <person name="Banfield J.F."/>
        </authorList>
    </citation>
    <scope>NUCLEOTIDE SEQUENCE</scope>
    <source>
        <strain evidence="3">NC_groundwater_763_Ag_S-0.2um_68_21</strain>
    </source>
</reference>
<dbReference type="PANTHER" id="PTHR12526">
    <property type="entry name" value="GLYCOSYLTRANSFERASE"/>
    <property type="match status" value="1"/>
</dbReference>
<dbReference type="Pfam" id="PF13579">
    <property type="entry name" value="Glyco_trans_4_4"/>
    <property type="match status" value="1"/>
</dbReference>
<dbReference type="EMBL" id="JACPUR010000016">
    <property type="protein sequence ID" value="MBI3127192.1"/>
    <property type="molecule type" value="Genomic_DNA"/>
</dbReference>
<dbReference type="Pfam" id="PF00534">
    <property type="entry name" value="Glycos_transf_1"/>
    <property type="match status" value="1"/>
</dbReference>
<gene>
    <name evidence="3" type="ORF">HYZ11_06280</name>
</gene>
<dbReference type="SUPFAM" id="SSF53756">
    <property type="entry name" value="UDP-Glycosyltransferase/glycogen phosphorylase"/>
    <property type="match status" value="1"/>
</dbReference>
<dbReference type="Proteomes" id="UP000782312">
    <property type="component" value="Unassembled WGS sequence"/>
</dbReference>
<dbReference type="InterPro" id="IPR028098">
    <property type="entry name" value="Glyco_trans_4-like_N"/>
</dbReference>
<dbReference type="Gene3D" id="3.40.50.2000">
    <property type="entry name" value="Glycogen Phosphorylase B"/>
    <property type="match status" value="2"/>
</dbReference>
<dbReference type="GO" id="GO:0016757">
    <property type="term" value="F:glycosyltransferase activity"/>
    <property type="evidence" value="ECO:0007669"/>
    <property type="project" value="InterPro"/>
</dbReference>
<dbReference type="InterPro" id="IPR001296">
    <property type="entry name" value="Glyco_trans_1"/>
</dbReference>
<evidence type="ECO:0000313" key="4">
    <source>
        <dbReference type="Proteomes" id="UP000782312"/>
    </source>
</evidence>
<feature type="domain" description="Glycosyl transferase family 1" evidence="1">
    <location>
        <begin position="189"/>
        <end position="353"/>
    </location>
</feature>